<accession>A0ABV2H1Z8</accession>
<dbReference type="EMBL" id="JBEPLJ010000002">
    <property type="protein sequence ID" value="MET3584555.1"/>
    <property type="molecule type" value="Genomic_DNA"/>
</dbReference>
<comment type="caution">
    <text evidence="2">The sequence shown here is derived from an EMBL/GenBank/DDBJ whole genome shotgun (WGS) entry which is preliminary data.</text>
</comment>
<evidence type="ECO:0000256" key="1">
    <source>
        <dbReference type="SAM" id="Phobius"/>
    </source>
</evidence>
<name>A0ABV2H1Z8_9HYPH</name>
<evidence type="ECO:0000313" key="2">
    <source>
        <dbReference type="EMBL" id="MET3584555.1"/>
    </source>
</evidence>
<protein>
    <submittedName>
        <fullName evidence="2">Uncharacterized protein</fullName>
    </submittedName>
</protein>
<dbReference type="Proteomes" id="UP001549031">
    <property type="component" value="Unassembled WGS sequence"/>
</dbReference>
<keyword evidence="1" id="KW-1133">Transmembrane helix</keyword>
<feature type="transmembrane region" description="Helical" evidence="1">
    <location>
        <begin position="56"/>
        <end position="73"/>
    </location>
</feature>
<keyword evidence="3" id="KW-1185">Reference proteome</keyword>
<feature type="transmembrane region" description="Helical" evidence="1">
    <location>
        <begin position="80"/>
        <end position="100"/>
    </location>
</feature>
<sequence length="106" mass="10873">MEDANLIAALFLFTIIGGAIGARIGKADYWRGAVATAGSILLTGALFVGIGSNSQILSAIGLLFAMLVVCSALRMKGLQIASTILGAYLGLVLTGAFYFWTGQGVS</sequence>
<feature type="transmembrane region" description="Helical" evidence="1">
    <location>
        <begin position="6"/>
        <end position="25"/>
    </location>
</feature>
<evidence type="ECO:0000313" key="3">
    <source>
        <dbReference type="Proteomes" id="UP001549031"/>
    </source>
</evidence>
<feature type="transmembrane region" description="Helical" evidence="1">
    <location>
        <begin position="32"/>
        <end position="50"/>
    </location>
</feature>
<reference evidence="2 3" key="1">
    <citation type="submission" date="2024-06" db="EMBL/GenBank/DDBJ databases">
        <title>Genomic Encyclopedia of Type Strains, Phase IV (KMG-IV): sequencing the most valuable type-strain genomes for metagenomic binning, comparative biology and taxonomic classification.</title>
        <authorList>
            <person name="Goeker M."/>
        </authorList>
    </citation>
    <scope>NUCLEOTIDE SEQUENCE [LARGE SCALE GENOMIC DNA]</scope>
    <source>
        <strain evidence="2 3">DSM 105042</strain>
    </source>
</reference>
<gene>
    <name evidence="2" type="ORF">ABID21_000650</name>
</gene>
<keyword evidence="1" id="KW-0812">Transmembrane</keyword>
<proteinExistence type="predicted"/>
<dbReference type="RefSeq" id="WP_247242567.1">
    <property type="nucleotide sequence ID" value="NZ_JALJRA010000002.1"/>
</dbReference>
<keyword evidence="1" id="KW-0472">Membrane</keyword>
<organism evidence="2 3">
    <name type="scientific">Pseudorhizobium tarimense</name>
    <dbReference type="NCBI Taxonomy" id="1079109"/>
    <lineage>
        <taxon>Bacteria</taxon>
        <taxon>Pseudomonadati</taxon>
        <taxon>Pseudomonadota</taxon>
        <taxon>Alphaproteobacteria</taxon>
        <taxon>Hyphomicrobiales</taxon>
        <taxon>Rhizobiaceae</taxon>
        <taxon>Rhizobium/Agrobacterium group</taxon>
        <taxon>Pseudorhizobium</taxon>
    </lineage>
</organism>